<evidence type="ECO:0008006" key="5">
    <source>
        <dbReference type="Google" id="ProtNLM"/>
    </source>
</evidence>
<dbReference type="InterPro" id="IPR001128">
    <property type="entry name" value="Cyt_P450"/>
</dbReference>
<keyword evidence="2" id="KW-0560">Oxidoreductase</keyword>
<keyword evidence="4" id="KW-1185">Reference proteome</keyword>
<dbReference type="PRINTS" id="PR00359">
    <property type="entry name" value="BP450"/>
</dbReference>
<dbReference type="Pfam" id="PF00067">
    <property type="entry name" value="p450"/>
    <property type="match status" value="1"/>
</dbReference>
<dbReference type="InterPro" id="IPR002397">
    <property type="entry name" value="Cyt_P450_B"/>
</dbReference>
<evidence type="ECO:0000313" key="4">
    <source>
        <dbReference type="Proteomes" id="UP000179642"/>
    </source>
</evidence>
<evidence type="ECO:0000313" key="3">
    <source>
        <dbReference type="EMBL" id="OIJ99544.1"/>
    </source>
</evidence>
<dbReference type="GO" id="GO:0020037">
    <property type="term" value="F:heme binding"/>
    <property type="evidence" value="ECO:0007669"/>
    <property type="project" value="InterPro"/>
</dbReference>
<evidence type="ECO:0000256" key="1">
    <source>
        <dbReference type="ARBA" id="ARBA00010617"/>
    </source>
</evidence>
<dbReference type="PANTHER" id="PTHR46696:SF1">
    <property type="entry name" value="CYTOCHROME P450 YJIB-RELATED"/>
    <property type="match status" value="1"/>
</dbReference>
<gene>
    <name evidence="3" type="ORF">BIV23_28655</name>
</gene>
<keyword evidence="2" id="KW-0408">Iron</keyword>
<dbReference type="GO" id="GO:0005506">
    <property type="term" value="F:iron ion binding"/>
    <property type="evidence" value="ECO:0007669"/>
    <property type="project" value="InterPro"/>
</dbReference>
<evidence type="ECO:0000256" key="2">
    <source>
        <dbReference type="RuleBase" id="RU000461"/>
    </source>
</evidence>
<dbReference type="Proteomes" id="UP000179642">
    <property type="component" value="Unassembled WGS sequence"/>
</dbReference>
<sequence length="203" mass="20152">MPLPDPAHEAELAAGAGPVAGAGTVTEAELVAGAVTGAVSGVGIEAELAAGAGPVAGAGTVTEAELVAGAVTGAVSGVGIEAGLVAGAGAGVGIEAGPVTIAGTTIPAGEFVQIALAAANRDPAVFADPDRFDVTRDASRHLAFGHGIHHCLGAPLARLQAEIAFTHVLRRFPGLRLAGRERSPEWQDNPRHRGLLSLPVRLR</sequence>
<dbReference type="AlphaFoldDB" id="A0A1S2Q2X3"/>
<dbReference type="OrthoDB" id="4557982at2"/>
<dbReference type="EMBL" id="MLYO01000051">
    <property type="protein sequence ID" value="OIJ99544.1"/>
    <property type="molecule type" value="Genomic_DNA"/>
</dbReference>
<comment type="similarity">
    <text evidence="1 2">Belongs to the cytochrome P450 family.</text>
</comment>
<dbReference type="GO" id="GO:0004497">
    <property type="term" value="F:monooxygenase activity"/>
    <property type="evidence" value="ECO:0007669"/>
    <property type="project" value="UniProtKB-KW"/>
</dbReference>
<protein>
    <recommendedName>
        <fullName evidence="5">Cytochrome</fullName>
    </recommendedName>
</protein>
<keyword evidence="2" id="KW-0349">Heme</keyword>
<reference evidence="3 4" key="1">
    <citation type="submission" date="2016-10" db="EMBL/GenBank/DDBJ databases">
        <title>Genome sequence of Streptomyces sp. MUSC 1.</title>
        <authorList>
            <person name="Lee L.-H."/>
            <person name="Ser H.-L."/>
            <person name="Law J.W.-F."/>
        </authorList>
    </citation>
    <scope>NUCLEOTIDE SEQUENCE [LARGE SCALE GENOMIC DNA]</scope>
    <source>
        <strain evidence="3 4">MUSC 1</strain>
    </source>
</reference>
<comment type="caution">
    <text evidence="3">The sequence shown here is derived from an EMBL/GenBank/DDBJ whole genome shotgun (WGS) entry which is preliminary data.</text>
</comment>
<name>A0A1S2Q2X3_9ACTN</name>
<keyword evidence="2" id="KW-0479">Metal-binding</keyword>
<dbReference type="Gene3D" id="1.10.630.10">
    <property type="entry name" value="Cytochrome P450"/>
    <property type="match status" value="1"/>
</dbReference>
<dbReference type="PANTHER" id="PTHR46696">
    <property type="entry name" value="P450, PUTATIVE (EUROFUNG)-RELATED"/>
    <property type="match status" value="1"/>
</dbReference>
<dbReference type="SUPFAM" id="SSF48264">
    <property type="entry name" value="Cytochrome P450"/>
    <property type="match status" value="1"/>
</dbReference>
<dbReference type="PROSITE" id="PS00086">
    <property type="entry name" value="CYTOCHROME_P450"/>
    <property type="match status" value="1"/>
</dbReference>
<accession>A0A1S2Q2X3</accession>
<dbReference type="GO" id="GO:0016705">
    <property type="term" value="F:oxidoreductase activity, acting on paired donors, with incorporation or reduction of molecular oxygen"/>
    <property type="evidence" value="ECO:0007669"/>
    <property type="project" value="InterPro"/>
</dbReference>
<dbReference type="InterPro" id="IPR036396">
    <property type="entry name" value="Cyt_P450_sf"/>
</dbReference>
<proteinExistence type="inferred from homology"/>
<organism evidence="3 4">
    <name type="scientific">Streptomyces monashensis</name>
    <dbReference type="NCBI Taxonomy" id="1678012"/>
    <lineage>
        <taxon>Bacteria</taxon>
        <taxon>Bacillati</taxon>
        <taxon>Actinomycetota</taxon>
        <taxon>Actinomycetes</taxon>
        <taxon>Kitasatosporales</taxon>
        <taxon>Streptomycetaceae</taxon>
        <taxon>Streptomyces</taxon>
    </lineage>
</organism>
<dbReference type="InterPro" id="IPR017972">
    <property type="entry name" value="Cyt_P450_CS"/>
</dbReference>
<dbReference type="RefSeq" id="WP_071383865.1">
    <property type="nucleotide sequence ID" value="NZ_MLYO01000051.1"/>
</dbReference>
<keyword evidence="2" id="KW-0503">Monooxygenase</keyword>